<proteinExistence type="predicted"/>
<dbReference type="GO" id="GO:0005789">
    <property type="term" value="C:endoplasmic reticulum membrane"/>
    <property type="evidence" value="ECO:0007669"/>
    <property type="project" value="UniProtKB-SubCell"/>
</dbReference>
<dbReference type="SUPFAM" id="SSF161084">
    <property type="entry name" value="MAPEG domain-like"/>
    <property type="match status" value="1"/>
</dbReference>
<dbReference type="Gene3D" id="1.20.120.550">
    <property type="entry name" value="Membrane associated eicosanoid/glutathione metabolism-like domain"/>
    <property type="match status" value="1"/>
</dbReference>
<evidence type="ECO:0000313" key="8">
    <source>
        <dbReference type="EMBL" id="CEK80814.1"/>
    </source>
</evidence>
<dbReference type="PANTHER" id="PTHR10250:SF15">
    <property type="entry name" value="MICROSOMAL GLUTATHIONE S-TRANSFERASE-RELATED"/>
    <property type="match status" value="1"/>
</dbReference>
<dbReference type="InterPro" id="IPR023352">
    <property type="entry name" value="MAPEG-like_dom_sf"/>
</dbReference>
<dbReference type="PRINTS" id="PR00488">
    <property type="entry name" value="5LPOXGNASEAP"/>
</dbReference>
<name>A0A0B7AIJ6_9EUPU</name>
<dbReference type="Pfam" id="PF01124">
    <property type="entry name" value="MAPEG"/>
    <property type="match status" value="1"/>
</dbReference>
<evidence type="ECO:0008006" key="9">
    <source>
        <dbReference type="Google" id="ProtNLM"/>
    </source>
</evidence>
<dbReference type="GO" id="GO:0008047">
    <property type="term" value="F:enzyme activator activity"/>
    <property type="evidence" value="ECO:0007669"/>
    <property type="project" value="InterPro"/>
</dbReference>
<dbReference type="GO" id="GO:0004364">
    <property type="term" value="F:glutathione transferase activity"/>
    <property type="evidence" value="ECO:0007669"/>
    <property type="project" value="TreeGrafter"/>
</dbReference>
<sequence>MPRIFDIYALPAVVTVVGIHQLVSFTKAVGEARKKYKVQDSDTTGPPEFIKIYRAHQNTLEIYPVSLTSLWIGSVFLHPVPASLLYAGFLIGRQKYFYGYVEDPENIVPGLTISRRCLRFLIILCTIGVGHKTIRYYAGDVFRVVYRDLKPSPERFIISLFL</sequence>
<dbReference type="GO" id="GO:0004602">
    <property type="term" value="F:glutathione peroxidase activity"/>
    <property type="evidence" value="ECO:0007669"/>
    <property type="project" value="TreeGrafter"/>
</dbReference>
<accession>A0A0B7AIJ6</accession>
<protein>
    <recommendedName>
        <fullName evidence="9">Microsomal glutathione S-transferase 3</fullName>
    </recommendedName>
</protein>
<evidence type="ECO:0000256" key="3">
    <source>
        <dbReference type="ARBA" id="ARBA00022751"/>
    </source>
</evidence>
<evidence type="ECO:0000256" key="7">
    <source>
        <dbReference type="SAM" id="Phobius"/>
    </source>
</evidence>
<evidence type="ECO:0000256" key="1">
    <source>
        <dbReference type="ARBA" id="ARBA00004477"/>
    </source>
</evidence>
<dbReference type="InterPro" id="IPR001446">
    <property type="entry name" value="5_LipOase_AP"/>
</dbReference>
<reference evidence="8" key="1">
    <citation type="submission" date="2014-12" db="EMBL/GenBank/DDBJ databases">
        <title>Insight into the proteome of Arion vulgaris.</title>
        <authorList>
            <person name="Aradska J."/>
            <person name="Bulat T."/>
            <person name="Smidak R."/>
            <person name="Sarate P."/>
            <person name="Gangsoo J."/>
            <person name="Sialana F."/>
            <person name="Bilban M."/>
            <person name="Lubec G."/>
        </authorList>
    </citation>
    <scope>NUCLEOTIDE SEQUENCE</scope>
    <source>
        <tissue evidence="8">Skin</tissue>
    </source>
</reference>
<keyword evidence="4" id="KW-0256">Endoplasmic reticulum</keyword>
<keyword evidence="3" id="KW-0434">Leukotriene biosynthesis</keyword>
<evidence type="ECO:0000256" key="6">
    <source>
        <dbReference type="ARBA" id="ARBA00023136"/>
    </source>
</evidence>
<dbReference type="EMBL" id="HACG01033949">
    <property type="protein sequence ID" value="CEK80814.1"/>
    <property type="molecule type" value="Transcribed_RNA"/>
</dbReference>
<feature type="transmembrane region" description="Helical" evidence="7">
    <location>
        <begin position="70"/>
        <end position="91"/>
    </location>
</feature>
<keyword evidence="2 7" id="KW-0812">Transmembrane</keyword>
<keyword evidence="6 7" id="KW-0472">Membrane</keyword>
<dbReference type="GO" id="GO:0005635">
    <property type="term" value="C:nuclear envelope"/>
    <property type="evidence" value="ECO:0007669"/>
    <property type="project" value="TreeGrafter"/>
</dbReference>
<organism evidence="8">
    <name type="scientific">Arion vulgaris</name>
    <dbReference type="NCBI Taxonomy" id="1028688"/>
    <lineage>
        <taxon>Eukaryota</taxon>
        <taxon>Metazoa</taxon>
        <taxon>Spiralia</taxon>
        <taxon>Lophotrochozoa</taxon>
        <taxon>Mollusca</taxon>
        <taxon>Gastropoda</taxon>
        <taxon>Heterobranchia</taxon>
        <taxon>Euthyneura</taxon>
        <taxon>Panpulmonata</taxon>
        <taxon>Eupulmonata</taxon>
        <taxon>Stylommatophora</taxon>
        <taxon>Helicina</taxon>
        <taxon>Arionoidea</taxon>
        <taxon>Arionidae</taxon>
        <taxon>Arion</taxon>
    </lineage>
</organism>
<feature type="transmembrane region" description="Helical" evidence="7">
    <location>
        <begin position="7"/>
        <end position="26"/>
    </location>
</feature>
<dbReference type="InterPro" id="IPR001129">
    <property type="entry name" value="Membr-assoc_MAPEG"/>
</dbReference>
<evidence type="ECO:0000256" key="5">
    <source>
        <dbReference type="ARBA" id="ARBA00022989"/>
    </source>
</evidence>
<dbReference type="InterPro" id="IPR050997">
    <property type="entry name" value="MAPEG"/>
</dbReference>
<comment type="subcellular location">
    <subcellularLocation>
        <location evidence="1">Endoplasmic reticulum membrane</location>
        <topology evidence="1">Multi-pass membrane protein</topology>
    </subcellularLocation>
</comment>
<evidence type="ECO:0000256" key="4">
    <source>
        <dbReference type="ARBA" id="ARBA00022824"/>
    </source>
</evidence>
<dbReference type="GO" id="GO:0019370">
    <property type="term" value="P:leukotriene biosynthetic process"/>
    <property type="evidence" value="ECO:0007669"/>
    <property type="project" value="UniProtKB-KW"/>
</dbReference>
<keyword evidence="5 7" id="KW-1133">Transmembrane helix</keyword>
<dbReference type="AlphaFoldDB" id="A0A0B7AIJ6"/>
<gene>
    <name evidence="8" type="primary">ORF122837</name>
</gene>
<evidence type="ECO:0000256" key="2">
    <source>
        <dbReference type="ARBA" id="ARBA00022692"/>
    </source>
</evidence>
<dbReference type="PANTHER" id="PTHR10250">
    <property type="entry name" value="MICROSOMAL GLUTATHIONE S-TRANSFERASE"/>
    <property type="match status" value="1"/>
</dbReference>